<evidence type="ECO:0000313" key="3">
    <source>
        <dbReference type="Proteomes" id="UP000095412"/>
    </source>
</evidence>
<dbReference type="OrthoDB" id="1650327at2"/>
<dbReference type="PANTHER" id="PTHR10000:SF53">
    <property type="entry name" value="5-AMINO-6-(5-PHOSPHO-D-RIBITYLAMINO)URACIL PHOSPHATASE YBJI-RELATED"/>
    <property type="match status" value="1"/>
</dbReference>
<proteinExistence type="predicted"/>
<dbReference type="InterPro" id="IPR023214">
    <property type="entry name" value="HAD_sf"/>
</dbReference>
<dbReference type="SUPFAM" id="SSF56784">
    <property type="entry name" value="HAD-like"/>
    <property type="match status" value="1"/>
</dbReference>
<name>A0A1D4L678_9STAP</name>
<reference evidence="1 3" key="2">
    <citation type="submission" date="2016-09" db="EMBL/GenBank/DDBJ databases">
        <authorList>
            <consortium name="Pathogen Informatics"/>
            <person name="Sun Q."/>
            <person name="Inoue M."/>
        </authorList>
    </citation>
    <scope>NUCLEOTIDE SEQUENCE [LARGE SCALE GENOMIC DNA]</scope>
    <source>
        <strain evidence="1 3">82C</strain>
    </source>
</reference>
<dbReference type="GO" id="GO:0005829">
    <property type="term" value="C:cytosol"/>
    <property type="evidence" value="ECO:0007669"/>
    <property type="project" value="TreeGrafter"/>
</dbReference>
<keyword evidence="3" id="KW-1185">Reference proteome</keyword>
<dbReference type="Proteomes" id="UP000095412">
    <property type="component" value="Unassembled WGS sequence"/>
</dbReference>
<dbReference type="RefSeq" id="WP_069995383.1">
    <property type="nucleotide sequence ID" value="NZ_FMPG01000005.1"/>
</dbReference>
<dbReference type="GO" id="GO:0000287">
    <property type="term" value="F:magnesium ion binding"/>
    <property type="evidence" value="ECO:0007669"/>
    <property type="project" value="TreeGrafter"/>
</dbReference>
<protein>
    <submittedName>
        <fullName evidence="2">HAD hydrolase, IIB family protein</fullName>
    </submittedName>
</protein>
<dbReference type="Proteomes" id="UP000095768">
    <property type="component" value="Unassembled WGS sequence"/>
</dbReference>
<dbReference type="EMBL" id="FMPG01000005">
    <property type="protein sequence ID" value="SCT00559.1"/>
    <property type="molecule type" value="Genomic_DNA"/>
</dbReference>
<dbReference type="EMBL" id="FMPI01000006">
    <property type="protein sequence ID" value="SCS81710.1"/>
    <property type="molecule type" value="Genomic_DNA"/>
</dbReference>
<keyword evidence="2" id="KW-0378">Hydrolase</keyword>
<evidence type="ECO:0000313" key="4">
    <source>
        <dbReference type="Proteomes" id="UP000095768"/>
    </source>
</evidence>
<dbReference type="Pfam" id="PF08282">
    <property type="entry name" value="Hydrolase_3"/>
    <property type="match status" value="1"/>
</dbReference>
<gene>
    <name evidence="2" type="ORF">SAMEA2297795_01582</name>
    <name evidence="1" type="ORF">SAMEA2297796_01203</name>
</gene>
<dbReference type="GO" id="GO:0016791">
    <property type="term" value="F:phosphatase activity"/>
    <property type="evidence" value="ECO:0007669"/>
    <property type="project" value="TreeGrafter"/>
</dbReference>
<evidence type="ECO:0000313" key="1">
    <source>
        <dbReference type="EMBL" id="SCS81710.1"/>
    </source>
</evidence>
<reference evidence="2 4" key="1">
    <citation type="submission" date="2016-09" db="EMBL/GenBank/DDBJ databases">
        <authorList>
            <consortium name="Pathogen Informatics"/>
        </authorList>
    </citation>
    <scope>NUCLEOTIDE SEQUENCE [LARGE SCALE GENOMIC DNA]</scope>
    <source>
        <strain evidence="2 4">82B</strain>
    </source>
</reference>
<dbReference type="PANTHER" id="PTHR10000">
    <property type="entry name" value="PHOSPHOSERINE PHOSPHATASE"/>
    <property type="match status" value="1"/>
</dbReference>
<dbReference type="Gene3D" id="3.30.1240.10">
    <property type="match status" value="1"/>
</dbReference>
<dbReference type="Gene3D" id="3.40.50.1000">
    <property type="entry name" value="HAD superfamily/HAD-like"/>
    <property type="match status" value="1"/>
</dbReference>
<accession>A0A1D4L678</accession>
<sequence>MIFVFDVDGTICFNGKFIEPILNKVIKSLNEKHEIIFASARPIRDLLPVVSEFKNNTLIGGNGSIVSLDGNIQVIDYIPIPLFENIKRIISEYNLSFIIDGMFDYAANVNSNHPIFKQLDPDHLASNVEVSKIQRPIKIILLNIENSAYEAIVAQFNDFKGELSINLHELEGNIDITAKNINKYTTLKNIIGNQNYIAFGNDINDVQLLDYAQKSFYVTGHTDCQLSYDTLIENDAASVASVLEALYL</sequence>
<dbReference type="AlphaFoldDB" id="A0A1D4L678"/>
<evidence type="ECO:0000313" key="2">
    <source>
        <dbReference type="EMBL" id="SCT00559.1"/>
    </source>
</evidence>
<dbReference type="InterPro" id="IPR036412">
    <property type="entry name" value="HAD-like_sf"/>
</dbReference>
<organism evidence="2 4">
    <name type="scientific">Staphylococcus caeli</name>
    <dbReference type="NCBI Taxonomy" id="2201815"/>
    <lineage>
        <taxon>Bacteria</taxon>
        <taxon>Bacillati</taxon>
        <taxon>Bacillota</taxon>
        <taxon>Bacilli</taxon>
        <taxon>Bacillales</taxon>
        <taxon>Staphylococcaceae</taxon>
        <taxon>Staphylococcus</taxon>
    </lineage>
</organism>